<dbReference type="EMBL" id="JACOQH010000004">
    <property type="protein sequence ID" value="MBC5753930.1"/>
    <property type="molecule type" value="Genomic_DNA"/>
</dbReference>
<sequence>MEKRICRKCLLQDMEGEEGKAYVKKYIDILREADRAEDALYEKRLMTCRSCDYLTEATCQACGCYVELRAAAKRAGCPYKKW</sequence>
<dbReference type="RefSeq" id="WP_147619400.1">
    <property type="nucleotide sequence ID" value="NZ_JACOQH010000004.1"/>
</dbReference>
<dbReference type="Pfam" id="PF19668">
    <property type="entry name" value="DUF6171"/>
    <property type="match status" value="1"/>
</dbReference>
<comment type="caution">
    <text evidence="1">The sequence shown here is derived from an EMBL/GenBank/DDBJ whole genome shotgun (WGS) entry which is preliminary data.</text>
</comment>
<proteinExistence type="predicted"/>
<dbReference type="InterPro" id="IPR046169">
    <property type="entry name" value="DUF6171"/>
</dbReference>
<accession>A0ABR7IAJ5</accession>
<dbReference type="Proteomes" id="UP000621540">
    <property type="component" value="Unassembled WGS sequence"/>
</dbReference>
<reference evidence="1 2" key="1">
    <citation type="submission" date="2020-08" db="EMBL/GenBank/DDBJ databases">
        <title>Genome public.</title>
        <authorList>
            <person name="Liu C."/>
            <person name="Sun Q."/>
        </authorList>
    </citation>
    <scope>NUCLEOTIDE SEQUENCE [LARGE SCALE GENOMIC DNA]</scope>
    <source>
        <strain evidence="1 2">BX0805</strain>
    </source>
</reference>
<organism evidence="1 2">
    <name type="scientific">Roseburia yibonii</name>
    <dbReference type="NCBI Taxonomy" id="2763063"/>
    <lineage>
        <taxon>Bacteria</taxon>
        <taxon>Bacillati</taxon>
        <taxon>Bacillota</taxon>
        <taxon>Clostridia</taxon>
        <taxon>Lachnospirales</taxon>
        <taxon>Lachnospiraceae</taxon>
        <taxon>Roseburia</taxon>
    </lineage>
</organism>
<name>A0ABR7IAJ5_9FIRM</name>
<evidence type="ECO:0008006" key="3">
    <source>
        <dbReference type="Google" id="ProtNLM"/>
    </source>
</evidence>
<protein>
    <recommendedName>
        <fullName evidence="3">Cysteine-rich VLP domain-containing protein</fullName>
    </recommendedName>
</protein>
<gene>
    <name evidence="1" type="ORF">H8Z76_07795</name>
</gene>
<evidence type="ECO:0000313" key="2">
    <source>
        <dbReference type="Proteomes" id="UP000621540"/>
    </source>
</evidence>
<keyword evidence="2" id="KW-1185">Reference proteome</keyword>
<evidence type="ECO:0000313" key="1">
    <source>
        <dbReference type="EMBL" id="MBC5753930.1"/>
    </source>
</evidence>